<name>Q0UVB0_PHANO</name>
<accession>Q0UVB0</accession>
<organism evidence="1 2">
    <name type="scientific">Phaeosphaeria nodorum (strain SN15 / ATCC MYA-4574 / FGSC 10173)</name>
    <name type="common">Glume blotch fungus</name>
    <name type="synonym">Parastagonospora nodorum</name>
    <dbReference type="NCBI Taxonomy" id="321614"/>
    <lineage>
        <taxon>Eukaryota</taxon>
        <taxon>Fungi</taxon>
        <taxon>Dikarya</taxon>
        <taxon>Ascomycota</taxon>
        <taxon>Pezizomycotina</taxon>
        <taxon>Dothideomycetes</taxon>
        <taxon>Pleosporomycetidae</taxon>
        <taxon>Pleosporales</taxon>
        <taxon>Pleosporineae</taxon>
        <taxon>Phaeosphaeriaceae</taxon>
        <taxon>Parastagonospora</taxon>
    </lineage>
</organism>
<evidence type="ECO:0008006" key="3">
    <source>
        <dbReference type="Google" id="ProtNLM"/>
    </source>
</evidence>
<protein>
    <recommendedName>
        <fullName evidence="3">F-box domain-containing protein</fullName>
    </recommendedName>
</protein>
<dbReference type="InParanoid" id="Q0UVB0"/>
<dbReference type="GeneID" id="5971590"/>
<dbReference type="EMBL" id="CH445330">
    <property type="protein sequence ID" value="EAT88064.1"/>
    <property type="molecule type" value="Genomic_DNA"/>
</dbReference>
<dbReference type="SUPFAM" id="SSF52047">
    <property type="entry name" value="RNI-like"/>
    <property type="match status" value="1"/>
</dbReference>
<dbReference type="OMA" id="FNINRIA"/>
<dbReference type="KEGG" id="pno:SNOG_04304"/>
<dbReference type="RefSeq" id="XP_001794722.1">
    <property type="nucleotide sequence ID" value="XM_001794670.1"/>
</dbReference>
<gene>
    <name evidence="1" type="ORF">SNOG_04304</name>
</gene>
<dbReference type="VEuPathDB" id="FungiDB:JI435_043040"/>
<dbReference type="AlphaFoldDB" id="Q0UVB0"/>
<evidence type="ECO:0000313" key="1">
    <source>
        <dbReference type="EMBL" id="EAT88064.1"/>
    </source>
</evidence>
<reference evidence="2" key="1">
    <citation type="journal article" date="2007" name="Plant Cell">
        <title>Dothideomycete-plant interactions illuminated by genome sequencing and EST analysis of the wheat pathogen Stagonospora nodorum.</title>
        <authorList>
            <person name="Hane J.K."/>
            <person name="Lowe R.G."/>
            <person name="Solomon P.S."/>
            <person name="Tan K.C."/>
            <person name="Schoch C.L."/>
            <person name="Spatafora J.W."/>
            <person name="Crous P.W."/>
            <person name="Kodira C."/>
            <person name="Birren B.W."/>
            <person name="Galagan J.E."/>
            <person name="Torriani S.F."/>
            <person name="McDonald B.A."/>
            <person name="Oliver R.P."/>
        </authorList>
    </citation>
    <scope>NUCLEOTIDE SEQUENCE [LARGE SCALE GENOMIC DNA]</scope>
    <source>
        <strain evidence="2">SN15 / ATCC MYA-4574 / FGSC 10173</strain>
    </source>
</reference>
<proteinExistence type="predicted"/>
<dbReference type="PANTHER" id="PTHR41813:SF2">
    <property type="entry name" value="REGULATOR PAB1642, PUTATIVE (AFU_ORTHOLOGUE AFUA_3G11955)-RELATED"/>
    <property type="match status" value="1"/>
</dbReference>
<dbReference type="InterPro" id="IPR053261">
    <property type="entry name" value="Polyketide-peptide_reg"/>
</dbReference>
<dbReference type="PANTHER" id="PTHR41813">
    <property type="entry name" value="REGULATOR PAB1642, PUTATIVE (AFU_ORTHOLOGUE AFUA_3G11955)-RELATED"/>
    <property type="match status" value="1"/>
</dbReference>
<sequence length="390" mass="44834">MDALVTGAALNAASLSEMEDLHPLSTIERLPTELLQHIASYLLRRYPTFEEDLMLPEFTSCPGFFGLMEFRETSRTIRSKTEFTFNACFETHALSFTDGSILSLLEMSNHEGIRSRMSSVTFVAPYPNWNRYSYYGHPRYEHRLKLAAELPEVRDLLRCHSINTSIIAAALRRLRVTSVILGPSLVTTHWDDCQQSELDTCYNLEHLDLGLDKRTVQQDWPRMGNAFRVWLAIADLEYSKLSELRLSGFVMDSDTLQGFLSRHKRSMLHLEIDNCYLDGSWTAALAPLRTSPGLRTLILDQISEQLLRVEWSVPFSHDLSNMNELLRDGEDDDDWVYVICVGFCGMRFEFPEQDVDERMSEIFGSMRLTHRPADPGAEDALNWHAHRLPF</sequence>
<evidence type="ECO:0000313" key="2">
    <source>
        <dbReference type="Proteomes" id="UP000001055"/>
    </source>
</evidence>
<dbReference type="Proteomes" id="UP000001055">
    <property type="component" value="Unassembled WGS sequence"/>
</dbReference>